<evidence type="ECO:0000256" key="10">
    <source>
        <dbReference type="RuleBase" id="RU004320"/>
    </source>
</evidence>
<dbReference type="CDD" id="cd00462">
    <property type="entry name" value="PTH"/>
    <property type="match status" value="1"/>
</dbReference>
<sequence>MKLIVGLGNPGDHYRYTRHNAGFLAIDKICEKLGNIQLNKEKFNGKFAVIDDVIIAKPYTYMNLSGDFIYSLANFYKIDSSDIMIIFDEKDYEIGKAAIKIGGSSAGHNGVQSVINHFKDNDFKRLRIGIGNRGELELKDFVLSNFKPGEFQLLEKVLEKSAEAAISFIYNDINIVINSFNSNKKGVI</sequence>
<feature type="binding site" evidence="8">
    <location>
        <position position="14"/>
    </location>
    <ligand>
        <name>tRNA</name>
        <dbReference type="ChEBI" id="CHEBI:17843"/>
    </ligand>
</feature>
<dbReference type="InterPro" id="IPR036416">
    <property type="entry name" value="Pept_tRNA_hydro_sf"/>
</dbReference>
<dbReference type="Pfam" id="PF01195">
    <property type="entry name" value="Pept_tRNA_hydro"/>
    <property type="match status" value="1"/>
</dbReference>
<keyword evidence="4 8" id="KW-0694">RNA-binding</keyword>
<dbReference type="GO" id="GO:0005737">
    <property type="term" value="C:cytoplasm"/>
    <property type="evidence" value="ECO:0007669"/>
    <property type="project" value="UniProtKB-SubCell"/>
</dbReference>
<feature type="binding site" evidence="8">
    <location>
        <position position="109"/>
    </location>
    <ligand>
        <name>tRNA</name>
        <dbReference type="ChEBI" id="CHEBI:17843"/>
    </ligand>
</feature>
<dbReference type="EMBL" id="LR215037">
    <property type="protein sequence ID" value="VEU75618.1"/>
    <property type="molecule type" value="Genomic_DNA"/>
</dbReference>
<comment type="subunit">
    <text evidence="8">Monomer.</text>
</comment>
<dbReference type="PROSITE" id="PS01195">
    <property type="entry name" value="PEPT_TRNA_HYDROL_1"/>
    <property type="match status" value="1"/>
</dbReference>
<evidence type="ECO:0000256" key="7">
    <source>
        <dbReference type="ARBA" id="ARBA00050038"/>
    </source>
</evidence>
<evidence type="ECO:0000256" key="1">
    <source>
        <dbReference type="ARBA" id="ARBA00013260"/>
    </source>
</evidence>
<keyword evidence="3 8" id="KW-0378">Hydrolase</keyword>
<dbReference type="Gene3D" id="3.40.50.1470">
    <property type="entry name" value="Peptidyl-tRNA hydrolase"/>
    <property type="match status" value="1"/>
</dbReference>
<dbReference type="HAMAP" id="MF_00083">
    <property type="entry name" value="Pept_tRNA_hydro_bact"/>
    <property type="match status" value="1"/>
</dbReference>
<proteinExistence type="inferred from homology"/>
<comment type="catalytic activity">
    <reaction evidence="6 8 9">
        <text>an N-acyl-L-alpha-aminoacyl-tRNA + H2O = an N-acyl-L-amino acid + a tRNA + H(+)</text>
        <dbReference type="Rhea" id="RHEA:54448"/>
        <dbReference type="Rhea" id="RHEA-COMP:10123"/>
        <dbReference type="Rhea" id="RHEA-COMP:13883"/>
        <dbReference type="ChEBI" id="CHEBI:15377"/>
        <dbReference type="ChEBI" id="CHEBI:15378"/>
        <dbReference type="ChEBI" id="CHEBI:59874"/>
        <dbReference type="ChEBI" id="CHEBI:78442"/>
        <dbReference type="ChEBI" id="CHEBI:138191"/>
        <dbReference type="EC" id="3.1.1.29"/>
    </reaction>
</comment>
<evidence type="ECO:0000256" key="3">
    <source>
        <dbReference type="ARBA" id="ARBA00022801"/>
    </source>
</evidence>
<evidence type="ECO:0000256" key="5">
    <source>
        <dbReference type="ARBA" id="ARBA00038063"/>
    </source>
</evidence>
<keyword evidence="2 8" id="KW-0820">tRNA-binding</keyword>
<evidence type="ECO:0000256" key="2">
    <source>
        <dbReference type="ARBA" id="ARBA00022555"/>
    </source>
</evidence>
<evidence type="ECO:0000256" key="8">
    <source>
        <dbReference type="HAMAP-Rule" id="MF_00083"/>
    </source>
</evidence>
<evidence type="ECO:0000256" key="4">
    <source>
        <dbReference type="ARBA" id="ARBA00022884"/>
    </source>
</evidence>
<gene>
    <name evidence="11" type="primary">pth1</name>
    <name evidence="8" type="synonym">pth</name>
    <name evidence="11" type="ORF">NCTC10168_00545</name>
</gene>
<dbReference type="NCBIfam" id="TIGR00447">
    <property type="entry name" value="pth"/>
    <property type="match status" value="1"/>
</dbReference>
<feature type="site" description="Stabilizes the basic form of H active site to accept a proton" evidence="8">
    <location>
        <position position="88"/>
    </location>
</feature>
<dbReference type="Proteomes" id="UP000290243">
    <property type="component" value="Chromosome"/>
</dbReference>
<evidence type="ECO:0000256" key="6">
    <source>
        <dbReference type="ARBA" id="ARBA00048707"/>
    </source>
</evidence>
<keyword evidence="12" id="KW-1185">Reference proteome</keyword>
<organism evidence="11 12">
    <name type="scientific">Mycoplasmopsis maculosa</name>
    <dbReference type="NCBI Taxonomy" id="114885"/>
    <lineage>
        <taxon>Bacteria</taxon>
        <taxon>Bacillati</taxon>
        <taxon>Mycoplasmatota</taxon>
        <taxon>Mycoplasmoidales</taxon>
        <taxon>Metamycoplasmataceae</taxon>
        <taxon>Mycoplasmopsis</taxon>
    </lineage>
</organism>
<feature type="binding site" evidence="8">
    <location>
        <position position="61"/>
    </location>
    <ligand>
        <name>tRNA</name>
        <dbReference type="ChEBI" id="CHEBI:17843"/>
    </ligand>
</feature>
<dbReference type="RefSeq" id="WP_129646874.1">
    <property type="nucleotide sequence ID" value="NZ_LR215037.1"/>
</dbReference>
<dbReference type="InterPro" id="IPR001328">
    <property type="entry name" value="Pept_tRNA_hydro"/>
</dbReference>
<comment type="function">
    <text evidence="8">Catalyzes the release of premature peptidyl moieties from peptidyl-tRNA molecules trapped in stalled 50S ribosomal subunits, and thus maintains levels of free tRNAs and 50S ribosomes.</text>
</comment>
<dbReference type="AlphaFoldDB" id="A0A449B515"/>
<feature type="active site" description="Proton acceptor" evidence="8">
    <location>
        <position position="19"/>
    </location>
</feature>
<evidence type="ECO:0000313" key="11">
    <source>
        <dbReference type="EMBL" id="VEU75618.1"/>
    </source>
</evidence>
<dbReference type="SUPFAM" id="SSF53178">
    <property type="entry name" value="Peptidyl-tRNA hydrolase-like"/>
    <property type="match status" value="1"/>
</dbReference>
<comment type="function">
    <text evidence="8">Hydrolyzes ribosome-free peptidyl-tRNAs (with 1 or more amino acids incorporated), which drop off the ribosome during protein synthesis, or as a result of ribosome stalling.</text>
</comment>
<dbReference type="GO" id="GO:0000049">
    <property type="term" value="F:tRNA binding"/>
    <property type="evidence" value="ECO:0007669"/>
    <property type="project" value="UniProtKB-UniRule"/>
</dbReference>
<comment type="similarity">
    <text evidence="5 8 10">Belongs to the PTH family.</text>
</comment>
<dbReference type="GO" id="GO:0072344">
    <property type="term" value="P:rescue of stalled ribosome"/>
    <property type="evidence" value="ECO:0007669"/>
    <property type="project" value="UniProtKB-UniRule"/>
</dbReference>
<dbReference type="OrthoDB" id="9800507at2"/>
<dbReference type="GO" id="GO:0006515">
    <property type="term" value="P:protein quality control for misfolded or incompletely synthesized proteins"/>
    <property type="evidence" value="ECO:0007669"/>
    <property type="project" value="UniProtKB-UniRule"/>
</dbReference>
<protein>
    <recommendedName>
        <fullName evidence="7 8">Peptidyl-tRNA hydrolase</fullName>
        <shortName evidence="8">Pth</shortName>
        <ecNumber evidence="1 8">3.1.1.29</ecNumber>
    </recommendedName>
</protein>
<evidence type="ECO:0000256" key="9">
    <source>
        <dbReference type="RuleBase" id="RU000673"/>
    </source>
</evidence>
<accession>A0A449B515</accession>
<dbReference type="PANTHER" id="PTHR17224">
    <property type="entry name" value="PEPTIDYL-TRNA HYDROLASE"/>
    <property type="match status" value="1"/>
</dbReference>
<dbReference type="KEGG" id="mmau:NCTC10168_00545"/>
<feature type="binding site" evidence="8">
    <location>
        <position position="63"/>
    </location>
    <ligand>
        <name>tRNA</name>
        <dbReference type="ChEBI" id="CHEBI:17843"/>
    </ligand>
</feature>
<dbReference type="PANTHER" id="PTHR17224:SF1">
    <property type="entry name" value="PEPTIDYL-TRNA HYDROLASE"/>
    <property type="match status" value="1"/>
</dbReference>
<reference evidence="11 12" key="1">
    <citation type="submission" date="2019-01" db="EMBL/GenBank/DDBJ databases">
        <authorList>
            <consortium name="Pathogen Informatics"/>
        </authorList>
    </citation>
    <scope>NUCLEOTIDE SEQUENCE [LARGE SCALE GENOMIC DNA]</scope>
    <source>
        <strain evidence="11 12">NCTC10168</strain>
    </source>
</reference>
<evidence type="ECO:0000313" key="12">
    <source>
        <dbReference type="Proteomes" id="UP000290243"/>
    </source>
</evidence>
<feature type="site" description="Discriminates between blocked and unblocked aminoacyl-tRNA" evidence="8">
    <location>
        <position position="9"/>
    </location>
</feature>
<comment type="subcellular location">
    <subcellularLocation>
        <location evidence="8">Cytoplasm</location>
    </subcellularLocation>
</comment>
<keyword evidence="8" id="KW-0963">Cytoplasm</keyword>
<name>A0A449B515_9BACT</name>
<dbReference type="FunFam" id="3.40.50.1470:FF:000001">
    <property type="entry name" value="Peptidyl-tRNA hydrolase"/>
    <property type="match status" value="1"/>
</dbReference>
<dbReference type="EC" id="3.1.1.29" evidence="1 8"/>
<dbReference type="GO" id="GO:0004045">
    <property type="term" value="F:peptidyl-tRNA hydrolase activity"/>
    <property type="evidence" value="ECO:0007669"/>
    <property type="project" value="UniProtKB-UniRule"/>
</dbReference>
<dbReference type="InterPro" id="IPR018171">
    <property type="entry name" value="Pept_tRNA_hydro_CS"/>
</dbReference>